<dbReference type="EMBL" id="PJNH01000003">
    <property type="protein sequence ID" value="PKR77184.1"/>
    <property type="molecule type" value="Genomic_DNA"/>
</dbReference>
<dbReference type="InterPro" id="IPR035218">
    <property type="entry name" value="DUF5327"/>
</dbReference>
<gene>
    <name evidence="2" type="ORF">CEY16_10610</name>
</gene>
<dbReference type="Pfam" id="PF17261">
    <property type="entry name" value="DUF5327"/>
    <property type="match status" value="1"/>
</dbReference>
<sequence>MSISYQTIIEKMKRELNDIDDHTSEKDIHSKMYAIQSLADVVLSSKGDGFSSKPVENYAPEKAETESEVSDMEARAMGLKKPSKSQNRLDEQDANGESIFDF</sequence>
<proteinExistence type="predicted"/>
<keyword evidence="3" id="KW-1185">Reference proteome</keyword>
<protein>
    <submittedName>
        <fullName evidence="2">Uncharacterized protein</fullName>
    </submittedName>
</protein>
<dbReference type="AlphaFoldDB" id="A0A2I0QS96"/>
<evidence type="ECO:0000313" key="2">
    <source>
        <dbReference type="EMBL" id="PKR77184.1"/>
    </source>
</evidence>
<evidence type="ECO:0000256" key="1">
    <source>
        <dbReference type="SAM" id="MobiDB-lite"/>
    </source>
</evidence>
<dbReference type="Proteomes" id="UP000243524">
    <property type="component" value="Unassembled WGS sequence"/>
</dbReference>
<organism evidence="2 3">
    <name type="scientific">Halalkalibacillus sediminis</name>
    <dbReference type="NCBI Taxonomy" id="2018042"/>
    <lineage>
        <taxon>Bacteria</taxon>
        <taxon>Bacillati</taxon>
        <taxon>Bacillota</taxon>
        <taxon>Bacilli</taxon>
        <taxon>Bacillales</taxon>
        <taxon>Bacillaceae</taxon>
        <taxon>Halalkalibacillus</taxon>
    </lineage>
</organism>
<dbReference type="OrthoDB" id="2361717at2"/>
<name>A0A2I0QS96_9BACI</name>
<evidence type="ECO:0000313" key="3">
    <source>
        <dbReference type="Proteomes" id="UP000243524"/>
    </source>
</evidence>
<reference evidence="2 3" key="1">
    <citation type="submission" date="2017-06" db="EMBL/GenBank/DDBJ databases">
        <title>the draft geome sequence of Illustriluteabacillus marina B3227.</title>
        <authorList>
            <person name="He R.-H."/>
            <person name="Du Z.-J."/>
        </authorList>
    </citation>
    <scope>NUCLEOTIDE SEQUENCE [LARGE SCALE GENOMIC DNA]</scope>
    <source>
        <strain evidence="2 3">B3227</strain>
    </source>
</reference>
<dbReference type="RefSeq" id="WP_101331999.1">
    <property type="nucleotide sequence ID" value="NZ_PJNH01000003.1"/>
</dbReference>
<accession>A0A2I0QS96</accession>
<comment type="caution">
    <text evidence="2">The sequence shown here is derived from an EMBL/GenBank/DDBJ whole genome shotgun (WGS) entry which is preliminary data.</text>
</comment>
<feature type="region of interest" description="Disordered" evidence="1">
    <location>
        <begin position="49"/>
        <end position="102"/>
    </location>
</feature>